<dbReference type="RefSeq" id="WP_114585012.1">
    <property type="nucleotide sequence ID" value="NZ_CP031150.1"/>
</dbReference>
<feature type="compositionally biased region" description="Basic and acidic residues" evidence="1">
    <location>
        <begin position="304"/>
        <end position="314"/>
    </location>
</feature>
<feature type="region of interest" description="Disordered" evidence="1">
    <location>
        <begin position="288"/>
        <end position="314"/>
    </location>
</feature>
<dbReference type="KEGG" id="haj:DU500_05100"/>
<evidence type="ECO:0000256" key="2">
    <source>
        <dbReference type="SAM" id="Phobius"/>
    </source>
</evidence>
<name>A0A345E0Z2_9EURY</name>
<evidence type="ECO:0000259" key="3">
    <source>
        <dbReference type="Pfam" id="PF23600"/>
    </source>
</evidence>
<gene>
    <name evidence="4" type="ORF">DU500_05100</name>
</gene>
<protein>
    <submittedName>
        <fullName evidence="4">Permease</fullName>
    </submittedName>
</protein>
<organism evidence="4 5">
    <name type="scientific">Haloplanus rubicundus</name>
    <dbReference type="NCBI Taxonomy" id="1547898"/>
    <lineage>
        <taxon>Archaea</taxon>
        <taxon>Methanobacteriati</taxon>
        <taxon>Methanobacteriota</taxon>
        <taxon>Stenosarchaea group</taxon>
        <taxon>Halobacteria</taxon>
        <taxon>Halobacteriales</taxon>
        <taxon>Haloferacaceae</taxon>
        <taxon>Haloplanus</taxon>
    </lineage>
</organism>
<accession>A0A345E0Z2</accession>
<dbReference type="EMBL" id="CP031150">
    <property type="protein sequence ID" value="AXG05864.1"/>
    <property type="molecule type" value="Genomic_DNA"/>
</dbReference>
<feature type="domain" description="Cell division protein A N-terminal" evidence="3">
    <location>
        <begin position="9"/>
        <end position="158"/>
    </location>
</feature>
<evidence type="ECO:0000313" key="4">
    <source>
        <dbReference type="EMBL" id="AXG05864.1"/>
    </source>
</evidence>
<sequence>MTDGTPDNVLFEWYERYIGDPETETDVYLGFALFFGGIALGAVGIVVFLLSAAVSGGGTPAWAIREVAMVAAAVGFPVILLGMVVLLPGDRRMSYVSVGGFAVCLVAVGLFVATYPMNWNVARTPDYSAQGVAIYAVGLVAVVGATGAALVGHQLERAAPGERAAAVSAGAGDAGGSGSANGAGGAGGAGETVSDEQVRRDIDEAMEDADLSWGGVNRKNTKRLELNTPSDVEVDREAFENAEATTVRSSGQNVDDALSNLRKLQGREQATDSSTGVDDQTAALTELRKQQEAEEVATEDEEGLVDRARKLFSS</sequence>
<dbReference type="InterPro" id="IPR055563">
    <property type="entry name" value="CdpA_N"/>
</dbReference>
<keyword evidence="2" id="KW-1133">Transmembrane helix</keyword>
<feature type="transmembrane region" description="Helical" evidence="2">
    <location>
        <begin position="27"/>
        <end position="55"/>
    </location>
</feature>
<dbReference type="Pfam" id="PF23600">
    <property type="entry name" value="CdpA_N"/>
    <property type="match status" value="1"/>
</dbReference>
<reference evidence="4 5" key="1">
    <citation type="submission" date="2018-07" db="EMBL/GenBank/DDBJ databases">
        <title>Genome sequences of Haloplanus sp. CBA1113.</title>
        <authorList>
            <person name="Kim Y.B."/>
            <person name="Roh S.W."/>
        </authorList>
    </citation>
    <scope>NUCLEOTIDE SEQUENCE [LARGE SCALE GENOMIC DNA]</scope>
    <source>
        <strain evidence="4 5">CBA1113</strain>
    </source>
</reference>
<feature type="region of interest" description="Disordered" evidence="1">
    <location>
        <begin position="168"/>
        <end position="194"/>
    </location>
</feature>
<feature type="compositionally biased region" description="Gly residues" evidence="1">
    <location>
        <begin position="172"/>
        <end position="190"/>
    </location>
</feature>
<evidence type="ECO:0000313" key="5">
    <source>
        <dbReference type="Proteomes" id="UP000253273"/>
    </source>
</evidence>
<dbReference type="AlphaFoldDB" id="A0A345E0Z2"/>
<dbReference type="GeneID" id="37282739"/>
<feature type="transmembrane region" description="Helical" evidence="2">
    <location>
        <begin position="94"/>
        <end position="112"/>
    </location>
</feature>
<keyword evidence="2" id="KW-0812">Transmembrane</keyword>
<feature type="transmembrane region" description="Helical" evidence="2">
    <location>
        <begin position="132"/>
        <end position="151"/>
    </location>
</feature>
<evidence type="ECO:0000256" key="1">
    <source>
        <dbReference type="SAM" id="MobiDB-lite"/>
    </source>
</evidence>
<dbReference type="Proteomes" id="UP000253273">
    <property type="component" value="Chromosome"/>
</dbReference>
<keyword evidence="5" id="KW-1185">Reference proteome</keyword>
<feature type="compositionally biased region" description="Acidic residues" evidence="1">
    <location>
        <begin position="293"/>
        <end position="303"/>
    </location>
</feature>
<keyword evidence="2" id="KW-0472">Membrane</keyword>
<proteinExistence type="predicted"/>
<feature type="transmembrane region" description="Helical" evidence="2">
    <location>
        <begin position="67"/>
        <end position="87"/>
    </location>
</feature>
<dbReference type="OrthoDB" id="157486at2157"/>